<dbReference type="EMBL" id="KT070867">
    <property type="protein sequence ID" value="AKQ08319.1"/>
    <property type="molecule type" value="Genomic_DNA"/>
</dbReference>
<organism evidence="1 2">
    <name type="scientific">Bacillus phage PBC2</name>
    <dbReference type="NCBI Taxonomy" id="1675029"/>
    <lineage>
        <taxon>Viruses</taxon>
        <taxon>Duplodnaviria</taxon>
        <taxon>Heunggongvirae</taxon>
        <taxon>Uroviricota</taxon>
        <taxon>Caudoviricetes</taxon>
        <taxon>Andregratiavirinae</taxon>
        <taxon>Haetaevirus</taxon>
        <taxon>Haetaevirus PBC2</taxon>
    </lineage>
</organism>
<evidence type="ECO:0000313" key="1">
    <source>
        <dbReference type="EMBL" id="AKQ08319.1"/>
    </source>
</evidence>
<reference evidence="1 2" key="1">
    <citation type="submission" date="2015-06" db="EMBL/GenBank/DDBJ databases">
        <title>Complete genome sequence of Bacillus cereus phage PBC2.</title>
        <authorList>
            <person name="Kong M."/>
            <person name="Ryu S."/>
        </authorList>
    </citation>
    <scope>NUCLEOTIDE SEQUENCE [LARGE SCALE GENOMIC DNA]</scope>
</reference>
<proteinExistence type="predicted"/>
<evidence type="ECO:0000313" key="2">
    <source>
        <dbReference type="Proteomes" id="UP000223102"/>
    </source>
</evidence>
<dbReference type="Proteomes" id="UP000223102">
    <property type="component" value="Segment"/>
</dbReference>
<protein>
    <submittedName>
        <fullName evidence="1">Uncharacterized protein</fullName>
    </submittedName>
</protein>
<keyword evidence="2" id="KW-1185">Reference proteome</keyword>
<accession>A0A218KBQ0</accession>
<gene>
    <name evidence="1" type="ORF">PBC2_004</name>
</gene>
<name>A0A218KBQ0_9CAUD</name>
<sequence length="73" mass="8733">MEFLLWIVGAYMALGLSQYAYAVLKSWEQIGFWDFSIKDGLVAGWIKYPKWSMWWIEKFIDVLTGRTFKEDEE</sequence>